<protein>
    <submittedName>
        <fullName evidence="1">Uncharacterized protein</fullName>
    </submittedName>
</protein>
<dbReference type="Proteomes" id="UP000322530">
    <property type="component" value="Unassembled WGS sequence"/>
</dbReference>
<keyword evidence="2" id="KW-1185">Reference proteome</keyword>
<dbReference type="RefSeq" id="WP_149401564.1">
    <property type="nucleotide sequence ID" value="NZ_BIXY01000027.1"/>
</dbReference>
<proteinExistence type="predicted"/>
<evidence type="ECO:0000313" key="1">
    <source>
        <dbReference type="EMBL" id="GCF08577.1"/>
    </source>
</evidence>
<name>A0A5A5TB45_9CHLR</name>
<dbReference type="OrthoDB" id="154263at2"/>
<sequence length="210" mass="23838">MPQDPKKQQKAVMKKRKKAANQHKVSMKANLSFSKSTIIREARNYPVYECWISADWKAGSGLVQLIVARQQPDGMISCGVYLVDKYCLGLKNTFIRINYSKQRYEDEVVEPVDERTPLEKCSLELAQQMIYGAIAYADQFGFSPDNDFNLSQFLLTPRGELPEPYQIEFGQKGKPLFIAGPHDNATVIINQLERTAGPGNFDFVMPFGEF</sequence>
<organism evidence="1 2">
    <name type="scientific">Dictyobacter arantiisoli</name>
    <dbReference type="NCBI Taxonomy" id="2014874"/>
    <lineage>
        <taxon>Bacteria</taxon>
        <taxon>Bacillati</taxon>
        <taxon>Chloroflexota</taxon>
        <taxon>Ktedonobacteria</taxon>
        <taxon>Ktedonobacterales</taxon>
        <taxon>Dictyobacteraceae</taxon>
        <taxon>Dictyobacter</taxon>
    </lineage>
</organism>
<gene>
    <name evidence="1" type="ORF">KDI_21410</name>
</gene>
<evidence type="ECO:0000313" key="2">
    <source>
        <dbReference type="Proteomes" id="UP000322530"/>
    </source>
</evidence>
<dbReference type="AlphaFoldDB" id="A0A5A5TB45"/>
<comment type="caution">
    <text evidence="1">The sequence shown here is derived from an EMBL/GenBank/DDBJ whole genome shotgun (WGS) entry which is preliminary data.</text>
</comment>
<dbReference type="EMBL" id="BIXY01000027">
    <property type="protein sequence ID" value="GCF08577.1"/>
    <property type="molecule type" value="Genomic_DNA"/>
</dbReference>
<reference evidence="1 2" key="1">
    <citation type="submission" date="2019-01" db="EMBL/GenBank/DDBJ databases">
        <title>Draft genome sequence of Dictyobacter sp. Uno17.</title>
        <authorList>
            <person name="Wang C.M."/>
            <person name="Zheng Y."/>
            <person name="Sakai Y."/>
            <person name="Abe K."/>
            <person name="Yokota A."/>
            <person name="Yabe S."/>
        </authorList>
    </citation>
    <scope>NUCLEOTIDE SEQUENCE [LARGE SCALE GENOMIC DNA]</scope>
    <source>
        <strain evidence="1 2">Uno17</strain>
    </source>
</reference>
<accession>A0A5A5TB45</accession>